<keyword evidence="6" id="KW-0560">Oxidoreductase</keyword>
<dbReference type="Gene3D" id="3.40.50.720">
    <property type="entry name" value="NAD(P)-binding Rossmann-like Domain"/>
    <property type="match status" value="1"/>
</dbReference>
<dbReference type="InterPro" id="IPR013154">
    <property type="entry name" value="ADH-like_N"/>
</dbReference>
<dbReference type="SUPFAM" id="SSF51735">
    <property type="entry name" value="NAD(P)-binding Rossmann-fold domains"/>
    <property type="match status" value="1"/>
</dbReference>
<dbReference type="STRING" id="260086.SAMN05216207_102059"/>
<evidence type="ECO:0000256" key="5">
    <source>
        <dbReference type="ARBA" id="ARBA00022833"/>
    </source>
</evidence>
<dbReference type="SMART" id="SM00829">
    <property type="entry name" value="PKS_ER"/>
    <property type="match status" value="1"/>
</dbReference>
<dbReference type="InterPro" id="IPR036291">
    <property type="entry name" value="NAD(P)-bd_dom_sf"/>
</dbReference>
<evidence type="ECO:0000256" key="9">
    <source>
        <dbReference type="RuleBase" id="RU361277"/>
    </source>
</evidence>
<evidence type="ECO:0000256" key="4">
    <source>
        <dbReference type="ARBA" id="ARBA00022723"/>
    </source>
</evidence>
<protein>
    <recommendedName>
        <fullName evidence="3">alcohol dehydrogenase</fullName>
        <ecNumber evidence="3">1.1.1.1</ecNumber>
    </recommendedName>
</protein>
<dbReference type="InterPro" id="IPR013149">
    <property type="entry name" value="ADH-like_C"/>
</dbReference>
<dbReference type="Pfam" id="PF00107">
    <property type="entry name" value="ADH_zinc_N"/>
    <property type="match status" value="1"/>
</dbReference>
<evidence type="ECO:0000256" key="8">
    <source>
        <dbReference type="ARBA" id="ARBA00049243"/>
    </source>
</evidence>
<dbReference type="GO" id="GO:0008270">
    <property type="term" value="F:zinc ion binding"/>
    <property type="evidence" value="ECO:0007669"/>
    <property type="project" value="InterPro"/>
</dbReference>
<comment type="cofactor">
    <cofactor evidence="1 9">
        <name>Zn(2+)</name>
        <dbReference type="ChEBI" id="CHEBI:29105"/>
    </cofactor>
</comment>
<dbReference type="Proteomes" id="UP000199614">
    <property type="component" value="Unassembled WGS sequence"/>
</dbReference>
<dbReference type="Pfam" id="PF08240">
    <property type="entry name" value="ADH_N"/>
    <property type="match status" value="1"/>
</dbReference>
<comment type="catalytic activity">
    <reaction evidence="8">
        <text>a primary alcohol + NAD(+) = an aldehyde + NADH + H(+)</text>
        <dbReference type="Rhea" id="RHEA:10736"/>
        <dbReference type="ChEBI" id="CHEBI:15378"/>
        <dbReference type="ChEBI" id="CHEBI:15734"/>
        <dbReference type="ChEBI" id="CHEBI:17478"/>
        <dbReference type="ChEBI" id="CHEBI:57540"/>
        <dbReference type="ChEBI" id="CHEBI:57945"/>
        <dbReference type="EC" id="1.1.1.1"/>
    </reaction>
</comment>
<proteinExistence type="inferred from homology"/>
<dbReference type="Gene3D" id="3.90.180.10">
    <property type="entry name" value="Medium-chain alcohol dehydrogenases, catalytic domain"/>
    <property type="match status" value="1"/>
</dbReference>
<evidence type="ECO:0000256" key="2">
    <source>
        <dbReference type="ARBA" id="ARBA00008072"/>
    </source>
</evidence>
<accession>A0A1I5BEK0</accession>
<evidence type="ECO:0000313" key="11">
    <source>
        <dbReference type="EMBL" id="SFN73112.1"/>
    </source>
</evidence>
<reference evidence="11 12" key="1">
    <citation type="submission" date="2016-10" db="EMBL/GenBank/DDBJ databases">
        <authorList>
            <person name="de Groot N.N."/>
        </authorList>
    </citation>
    <scope>NUCLEOTIDE SEQUENCE [LARGE SCALE GENOMIC DNA]</scope>
    <source>
        <strain evidence="11 12">CGMCC 4.1877</strain>
    </source>
</reference>
<dbReference type="InterPro" id="IPR020843">
    <property type="entry name" value="ER"/>
</dbReference>
<evidence type="ECO:0000256" key="1">
    <source>
        <dbReference type="ARBA" id="ARBA00001947"/>
    </source>
</evidence>
<sequence>MRAYRMTSSGAAGTMALPVPDPAAGEVRLAVLAAGLCHSDLHVVDRGGLGWQLPFTFGHEICGRVDAVGPGVREELIGTQVVVHAPVGCGRCPRCVRGRTNYCDHRASLPAAGIGLGVDGGMADTVTVDESRLVPADGLDPSTAAALTDAGLTSYHAVTSCADALVEPGAVAVVIGVGGLGHMAVAILRACTDARIVAVDTRAEALELARSCGAHAVAGPDAAATVAELSQGRGADVVLDFVAAQSTLDVAVPLLRTAGELVLVGGAGGMIPVGKPGPLPSGMVLRLPFWGSREELVATVDLARSGVLTARTTTFPLSEAERAFAELRRGAIVGRAVLVPD</sequence>
<dbReference type="EMBL" id="FOUY01000020">
    <property type="protein sequence ID" value="SFN73112.1"/>
    <property type="molecule type" value="Genomic_DNA"/>
</dbReference>
<comment type="catalytic activity">
    <reaction evidence="7">
        <text>a secondary alcohol + NAD(+) = a ketone + NADH + H(+)</text>
        <dbReference type="Rhea" id="RHEA:10740"/>
        <dbReference type="ChEBI" id="CHEBI:15378"/>
        <dbReference type="ChEBI" id="CHEBI:17087"/>
        <dbReference type="ChEBI" id="CHEBI:35681"/>
        <dbReference type="ChEBI" id="CHEBI:57540"/>
        <dbReference type="ChEBI" id="CHEBI:57945"/>
        <dbReference type="EC" id="1.1.1.1"/>
    </reaction>
</comment>
<feature type="domain" description="Enoyl reductase (ER)" evidence="10">
    <location>
        <begin position="10"/>
        <end position="338"/>
    </location>
</feature>
<dbReference type="PROSITE" id="PS00059">
    <property type="entry name" value="ADH_ZINC"/>
    <property type="match status" value="1"/>
</dbReference>
<comment type="similarity">
    <text evidence="2 9">Belongs to the zinc-containing alcohol dehydrogenase family.</text>
</comment>
<name>A0A1I5BEK0_PSUAM</name>
<evidence type="ECO:0000313" key="12">
    <source>
        <dbReference type="Proteomes" id="UP000199614"/>
    </source>
</evidence>
<keyword evidence="5 9" id="KW-0862">Zinc</keyword>
<dbReference type="PANTHER" id="PTHR42940">
    <property type="entry name" value="ALCOHOL DEHYDROGENASE 1-RELATED"/>
    <property type="match status" value="1"/>
</dbReference>
<dbReference type="AlphaFoldDB" id="A0A1I5BEK0"/>
<dbReference type="InterPro" id="IPR002328">
    <property type="entry name" value="ADH_Zn_CS"/>
</dbReference>
<evidence type="ECO:0000256" key="6">
    <source>
        <dbReference type="ARBA" id="ARBA00023002"/>
    </source>
</evidence>
<dbReference type="OrthoDB" id="334894at2"/>
<dbReference type="SUPFAM" id="SSF50129">
    <property type="entry name" value="GroES-like"/>
    <property type="match status" value="1"/>
</dbReference>
<evidence type="ECO:0000256" key="7">
    <source>
        <dbReference type="ARBA" id="ARBA00049164"/>
    </source>
</evidence>
<dbReference type="PANTHER" id="PTHR42940:SF8">
    <property type="entry name" value="VACUOLAR PROTEIN SORTING-ASSOCIATED PROTEIN 11"/>
    <property type="match status" value="1"/>
</dbReference>
<dbReference type="GO" id="GO:0004022">
    <property type="term" value="F:alcohol dehydrogenase (NAD+) activity"/>
    <property type="evidence" value="ECO:0007669"/>
    <property type="project" value="UniProtKB-EC"/>
</dbReference>
<dbReference type="InterPro" id="IPR011032">
    <property type="entry name" value="GroES-like_sf"/>
</dbReference>
<evidence type="ECO:0000259" key="10">
    <source>
        <dbReference type="SMART" id="SM00829"/>
    </source>
</evidence>
<dbReference type="RefSeq" id="WP_093346112.1">
    <property type="nucleotide sequence ID" value="NZ_FOUY01000020.1"/>
</dbReference>
<keyword evidence="12" id="KW-1185">Reference proteome</keyword>
<evidence type="ECO:0000256" key="3">
    <source>
        <dbReference type="ARBA" id="ARBA00013190"/>
    </source>
</evidence>
<gene>
    <name evidence="11" type="ORF">SAMN05216207_102059</name>
</gene>
<organism evidence="11 12">
    <name type="scientific">Pseudonocardia ammonioxydans</name>
    <dbReference type="NCBI Taxonomy" id="260086"/>
    <lineage>
        <taxon>Bacteria</taxon>
        <taxon>Bacillati</taxon>
        <taxon>Actinomycetota</taxon>
        <taxon>Actinomycetes</taxon>
        <taxon>Pseudonocardiales</taxon>
        <taxon>Pseudonocardiaceae</taxon>
        <taxon>Pseudonocardia</taxon>
    </lineage>
</organism>
<dbReference type="EC" id="1.1.1.1" evidence="3"/>
<keyword evidence="4 9" id="KW-0479">Metal-binding</keyword>